<dbReference type="Gene3D" id="3.90.180.10">
    <property type="entry name" value="Medium-chain alcohol dehydrogenases, catalytic domain"/>
    <property type="match status" value="1"/>
</dbReference>
<comment type="caution">
    <text evidence="2">The sequence shown here is derived from an EMBL/GenBank/DDBJ whole genome shotgun (WGS) entry which is preliminary data.</text>
</comment>
<dbReference type="PANTHER" id="PTHR11695">
    <property type="entry name" value="ALCOHOL DEHYDROGENASE RELATED"/>
    <property type="match status" value="1"/>
</dbReference>
<dbReference type="Gene3D" id="3.40.50.720">
    <property type="entry name" value="NAD(P)-binding Rossmann-like Domain"/>
    <property type="match status" value="1"/>
</dbReference>
<dbReference type="SUPFAM" id="SSF50129">
    <property type="entry name" value="GroES-like"/>
    <property type="match status" value="1"/>
</dbReference>
<dbReference type="Pfam" id="PF13602">
    <property type="entry name" value="ADH_zinc_N_2"/>
    <property type="match status" value="1"/>
</dbReference>
<dbReference type="CDD" id="cd08267">
    <property type="entry name" value="MDR1"/>
    <property type="match status" value="1"/>
</dbReference>
<proteinExistence type="predicted"/>
<reference evidence="3" key="1">
    <citation type="journal article" date="2019" name="Int. J. Syst. Evol. Microbiol.">
        <title>The Global Catalogue of Microorganisms (GCM) 10K type strain sequencing project: providing services to taxonomists for standard genome sequencing and annotation.</title>
        <authorList>
            <consortium name="The Broad Institute Genomics Platform"/>
            <consortium name="The Broad Institute Genome Sequencing Center for Infectious Disease"/>
            <person name="Wu L."/>
            <person name="Ma J."/>
        </authorList>
    </citation>
    <scope>NUCLEOTIDE SEQUENCE [LARGE SCALE GENOMIC DNA]</scope>
    <source>
        <strain evidence="3">JCM 18200</strain>
    </source>
</reference>
<evidence type="ECO:0000313" key="3">
    <source>
        <dbReference type="Proteomes" id="UP001501411"/>
    </source>
</evidence>
<name>A0ABP9C2F3_9SPHI</name>
<dbReference type="InterPro" id="IPR020843">
    <property type="entry name" value="ER"/>
</dbReference>
<dbReference type="SMART" id="SM00829">
    <property type="entry name" value="PKS_ER"/>
    <property type="match status" value="1"/>
</dbReference>
<dbReference type="Proteomes" id="UP001501411">
    <property type="component" value="Unassembled WGS sequence"/>
</dbReference>
<keyword evidence="3" id="KW-1185">Reference proteome</keyword>
<evidence type="ECO:0000259" key="1">
    <source>
        <dbReference type="SMART" id="SM00829"/>
    </source>
</evidence>
<dbReference type="InterPro" id="IPR036291">
    <property type="entry name" value="NAD(P)-bd_dom_sf"/>
</dbReference>
<dbReference type="Pfam" id="PF08240">
    <property type="entry name" value="ADH_N"/>
    <property type="match status" value="1"/>
</dbReference>
<feature type="domain" description="Enoyl reductase (ER)" evidence="1">
    <location>
        <begin position="12"/>
        <end position="318"/>
    </location>
</feature>
<dbReference type="InterPro" id="IPR011032">
    <property type="entry name" value="GroES-like_sf"/>
</dbReference>
<organism evidence="2 3">
    <name type="scientific">Olivibacter ginsenosidimutans</name>
    <dbReference type="NCBI Taxonomy" id="1176537"/>
    <lineage>
        <taxon>Bacteria</taxon>
        <taxon>Pseudomonadati</taxon>
        <taxon>Bacteroidota</taxon>
        <taxon>Sphingobacteriia</taxon>
        <taxon>Sphingobacteriales</taxon>
        <taxon>Sphingobacteriaceae</taxon>
        <taxon>Olivibacter</taxon>
    </lineage>
</organism>
<dbReference type="SUPFAM" id="SSF51735">
    <property type="entry name" value="NAD(P)-binding Rossmann-fold domains"/>
    <property type="match status" value="1"/>
</dbReference>
<dbReference type="EMBL" id="BAABIQ010000043">
    <property type="protein sequence ID" value="GAA4803137.1"/>
    <property type="molecule type" value="Genomic_DNA"/>
</dbReference>
<accession>A0ABP9C2F3</accession>
<dbReference type="InterPro" id="IPR050700">
    <property type="entry name" value="YIM1/Zinc_Alcohol_DH_Fams"/>
</dbReference>
<dbReference type="PANTHER" id="PTHR11695:SF648">
    <property type="entry name" value="ZINC-BINDING OXIDOREDUCTASE"/>
    <property type="match status" value="1"/>
</dbReference>
<gene>
    <name evidence="2" type="ORF">GCM10023231_35140</name>
</gene>
<protein>
    <submittedName>
        <fullName evidence="2">NAD(P)-dependent alcohol dehydrogenase</fullName>
    </submittedName>
</protein>
<evidence type="ECO:0000313" key="2">
    <source>
        <dbReference type="EMBL" id="GAA4803137.1"/>
    </source>
</evidence>
<sequence>MLLAKIEHMKAAVLERVGHKPWFKVKDMPRPSLRKGQVLVQNFASSTNPVDVLMRQGKAWLATAGVSNQVIGCDFCGVVTISKSPLFKVGDDVFGMCSIVKGGAYAEEVVVDANQVALKPANLTYIEAGVIPLVGLTAYQALFGIGKLQERENVLITGCTGGVGSAAVQLARSLNCHISGLCSEKHRSDAHNLGCDVVIDYKNQKIPSGARFNLIFDAAGKYTYSDLKHHLIENGIFITTRGETHTIKGMVRTAVDVVLEPQMKMVFVKASAIDLNKIKEIIEQNVFKIPVASVFSLEQIKEAHQLMEKGGFVGKIGIKI</sequence>
<dbReference type="InterPro" id="IPR013154">
    <property type="entry name" value="ADH-like_N"/>
</dbReference>